<sequence>MVVHPTGRGKEIHSQRWSVFMLDSGGESVDPPLTHPVVVRLLLVVVNQVVVRAWTYLMNSFSSDDPGSAIVVATKVMLVSSQTPHHLPEGISWGGRMGRIKWRWDRGYVLHSCLGEAEVATRDSILKGHRFSC</sequence>
<reference evidence="1" key="1">
    <citation type="journal article" date="2015" name="Genome Biol. Evol.">
        <title>Organellar Genomes of White Spruce (Picea glauca): Assembly and Annotation.</title>
        <authorList>
            <person name="Jackman S.D."/>
            <person name="Warren R.L."/>
            <person name="Gibb E.A."/>
            <person name="Vandervalk B.P."/>
            <person name="Mohamadi H."/>
            <person name="Chu J."/>
            <person name="Raymond A."/>
            <person name="Pleasance S."/>
            <person name="Coope R."/>
            <person name="Wildung M.R."/>
            <person name="Ritland C.E."/>
            <person name="Bousquet J."/>
            <person name="Jones S.J."/>
            <person name="Bohlmann J."/>
            <person name="Birol I."/>
        </authorList>
    </citation>
    <scope>NUCLEOTIDE SEQUENCE [LARGE SCALE GENOMIC DNA]</scope>
    <source>
        <tissue evidence="1">Flushing bud</tissue>
    </source>
</reference>
<name>A0A124GN44_PICGL</name>
<protein>
    <submittedName>
        <fullName evidence="1">Uncharacterized protein</fullName>
    </submittedName>
</protein>
<organism evidence="1">
    <name type="scientific">Picea glauca</name>
    <name type="common">White spruce</name>
    <name type="synonym">Pinus glauca</name>
    <dbReference type="NCBI Taxonomy" id="3330"/>
    <lineage>
        <taxon>Eukaryota</taxon>
        <taxon>Viridiplantae</taxon>
        <taxon>Streptophyta</taxon>
        <taxon>Embryophyta</taxon>
        <taxon>Tracheophyta</taxon>
        <taxon>Spermatophyta</taxon>
        <taxon>Pinopsida</taxon>
        <taxon>Pinidae</taxon>
        <taxon>Conifers I</taxon>
        <taxon>Pinales</taxon>
        <taxon>Pinaceae</taxon>
        <taxon>Picea</taxon>
    </lineage>
</organism>
<geneLocation type="mitochondrion" evidence="1"/>
<proteinExistence type="predicted"/>
<dbReference type="EMBL" id="LKAM01000007">
    <property type="protein sequence ID" value="KUM47661.1"/>
    <property type="molecule type" value="Genomic_DNA"/>
</dbReference>
<keyword evidence="1" id="KW-0496">Mitochondrion</keyword>
<comment type="caution">
    <text evidence="1">The sequence shown here is derived from an EMBL/GenBank/DDBJ whole genome shotgun (WGS) entry which is preliminary data.</text>
</comment>
<accession>A0A124GN44</accession>
<gene>
    <name evidence="1" type="ORF">ABT39_MTgene5848</name>
</gene>
<dbReference type="AlphaFoldDB" id="A0A124GN44"/>
<evidence type="ECO:0000313" key="1">
    <source>
        <dbReference type="EMBL" id="KUM47661.1"/>
    </source>
</evidence>